<name>Q65ST4_MANSM</name>
<dbReference type="HOGENOM" id="CLU_3185547_0_0_6"/>
<sequence length="46" mass="5375">MLVVLFSLVKEQINDNFTIITSSQNFDKIDRTFMRIILISSLRRTG</sequence>
<accession>Q65ST4</accession>
<dbReference type="KEGG" id="msu:MS1369"/>
<dbReference type="AlphaFoldDB" id="Q65ST4"/>
<gene>
    <name evidence="1" type="ordered locus">MS1369</name>
</gene>
<protein>
    <submittedName>
        <fullName evidence="1">Uncharacterized protein</fullName>
    </submittedName>
</protein>
<organism evidence="1 2">
    <name type="scientific">Mannheimia succiniciproducens (strain KCTC 0769BP / MBEL55E)</name>
    <dbReference type="NCBI Taxonomy" id="221988"/>
    <lineage>
        <taxon>Bacteria</taxon>
        <taxon>Pseudomonadati</taxon>
        <taxon>Pseudomonadota</taxon>
        <taxon>Gammaproteobacteria</taxon>
        <taxon>Pasteurellales</taxon>
        <taxon>Pasteurellaceae</taxon>
        <taxon>Basfia</taxon>
    </lineage>
</organism>
<keyword evidence="2" id="KW-1185">Reference proteome</keyword>
<dbReference type="Proteomes" id="UP000000607">
    <property type="component" value="Chromosome"/>
</dbReference>
<dbReference type="STRING" id="221988.MS1369"/>
<dbReference type="EMBL" id="AE016827">
    <property type="protein sequence ID" value="AAU37976.1"/>
    <property type="molecule type" value="Genomic_DNA"/>
</dbReference>
<evidence type="ECO:0000313" key="1">
    <source>
        <dbReference type="EMBL" id="AAU37976.1"/>
    </source>
</evidence>
<reference evidence="1 2" key="1">
    <citation type="journal article" date="2004" name="Nat. Biotechnol.">
        <title>The genome sequence of the capnophilic rumen bacterium Mannheimia succiniciproducens.</title>
        <authorList>
            <person name="Hong S.H."/>
            <person name="Kim J.S."/>
            <person name="Lee S.Y."/>
            <person name="In Y.H."/>
            <person name="Choi S.S."/>
            <person name="Rih J.-K."/>
            <person name="Kim C.H."/>
            <person name="Jeong H."/>
            <person name="Hur C.G."/>
            <person name="Kim J.J."/>
        </authorList>
    </citation>
    <scope>NUCLEOTIDE SEQUENCE [LARGE SCALE GENOMIC DNA]</scope>
    <source>
        <strain evidence="2">KCTC 0769BP / MBEL55E</strain>
    </source>
</reference>
<evidence type="ECO:0000313" key="2">
    <source>
        <dbReference type="Proteomes" id="UP000000607"/>
    </source>
</evidence>
<proteinExistence type="predicted"/>